<gene>
    <name evidence="1" type="ORF">LWC34_27950</name>
</gene>
<dbReference type="InterPro" id="IPR011009">
    <property type="entry name" value="Kinase-like_dom_sf"/>
</dbReference>
<reference evidence="1 2" key="1">
    <citation type="submission" date="2021-12" db="EMBL/GenBank/DDBJ databases">
        <title>Genome sequence of Kibdelosporangium philippinense ATCC 49844.</title>
        <authorList>
            <person name="Fedorov E.A."/>
            <person name="Omeragic M."/>
            <person name="Shalygina K.F."/>
            <person name="Maclea K.S."/>
        </authorList>
    </citation>
    <scope>NUCLEOTIDE SEQUENCE [LARGE SCALE GENOMIC DNA]</scope>
    <source>
        <strain evidence="1 2">ATCC 49844</strain>
    </source>
</reference>
<keyword evidence="2" id="KW-1185">Reference proteome</keyword>
<evidence type="ECO:0000313" key="1">
    <source>
        <dbReference type="EMBL" id="MCE7006633.1"/>
    </source>
</evidence>
<name>A0ABS8ZJI7_9PSEU</name>
<evidence type="ECO:0000313" key="2">
    <source>
        <dbReference type="Proteomes" id="UP001521150"/>
    </source>
</evidence>
<dbReference type="EMBL" id="JAJVCN010000002">
    <property type="protein sequence ID" value="MCE7006633.1"/>
    <property type="molecule type" value="Genomic_DNA"/>
</dbReference>
<sequence length="278" mass="30800">MDVISEVELLGGTTKTVKRLVLRDGSTCVSYVWDKTYWPQQRSDDLFAHASGADLFVHAHAELVAAGVRVPEIIERRGDTILVEDISGGSLDQPALARLGSMVRAMHERRSDRFGRQGLQPDSLVEDIIVRRAFSHLSDAAHQVEEIAAVRYELANELTSRRAAVRARAEYGLIHAELGPDHVLATASGEPVLIDIEGAMYFDIEWEHDVLALRFGPDYSHFQTDGLDIDRLRLYRLALTLSLIAGPMSLVGTDFPGQDAMQDIAEQNVTRTLAEIGR</sequence>
<organism evidence="1 2">
    <name type="scientific">Kibdelosporangium philippinense</name>
    <dbReference type="NCBI Taxonomy" id="211113"/>
    <lineage>
        <taxon>Bacteria</taxon>
        <taxon>Bacillati</taxon>
        <taxon>Actinomycetota</taxon>
        <taxon>Actinomycetes</taxon>
        <taxon>Pseudonocardiales</taxon>
        <taxon>Pseudonocardiaceae</taxon>
        <taxon>Kibdelosporangium</taxon>
    </lineage>
</organism>
<dbReference type="Proteomes" id="UP001521150">
    <property type="component" value="Unassembled WGS sequence"/>
</dbReference>
<comment type="caution">
    <text evidence="1">The sequence shown here is derived from an EMBL/GenBank/DDBJ whole genome shotgun (WGS) entry which is preliminary data.</text>
</comment>
<dbReference type="SUPFAM" id="SSF56112">
    <property type="entry name" value="Protein kinase-like (PK-like)"/>
    <property type="match status" value="1"/>
</dbReference>
<accession>A0ABS8ZJI7</accession>
<protein>
    <submittedName>
        <fullName evidence="1">Aminoglycoside phosphotransferase</fullName>
    </submittedName>
</protein>
<proteinExistence type="predicted"/>
<dbReference type="Gene3D" id="3.90.1200.10">
    <property type="match status" value="1"/>
</dbReference>
<dbReference type="RefSeq" id="WP_233728086.1">
    <property type="nucleotide sequence ID" value="NZ_JAJVCN010000002.1"/>
</dbReference>